<dbReference type="EMBL" id="SRLO01000379">
    <property type="protein sequence ID" value="TNN58414.1"/>
    <property type="molecule type" value="Genomic_DNA"/>
</dbReference>
<feature type="region of interest" description="Disordered" evidence="1">
    <location>
        <begin position="97"/>
        <end position="126"/>
    </location>
</feature>
<dbReference type="AlphaFoldDB" id="A0A4Z2H0Q5"/>
<accession>A0A4Z2H0Q5</accession>
<evidence type="ECO:0000313" key="3">
    <source>
        <dbReference type="Proteomes" id="UP000314294"/>
    </source>
</evidence>
<name>A0A4Z2H0Q5_9TELE</name>
<evidence type="ECO:0000256" key="1">
    <source>
        <dbReference type="SAM" id="MobiDB-lite"/>
    </source>
</evidence>
<sequence>MLGRLVELKEDLPCGVTYEFSNRSTHSRAHAETDAEISKAAAPCLHVAAAPTYWLSSSSKWSGAINLPRCQLLTNKCAKGGIKVGCTECLYGLDASPRPSPRPPRGSYSKRTDTPTHPQKTQQHDLCEPHERICRQKRHLLFRFANMFPENWIPGQRIERDERHSGSNPMNAFTGKRKYRHSIIYFERRDCCDDSPREPTTMVVTLVENKASACGGFV</sequence>
<comment type="caution">
    <text evidence="2">The sequence shown here is derived from an EMBL/GenBank/DDBJ whole genome shotgun (WGS) entry which is preliminary data.</text>
</comment>
<reference evidence="2 3" key="1">
    <citation type="submission" date="2019-03" db="EMBL/GenBank/DDBJ databases">
        <title>First draft genome of Liparis tanakae, snailfish: a comprehensive survey of snailfish specific genes.</title>
        <authorList>
            <person name="Kim W."/>
            <person name="Song I."/>
            <person name="Jeong J.-H."/>
            <person name="Kim D."/>
            <person name="Kim S."/>
            <person name="Ryu S."/>
            <person name="Song J.Y."/>
            <person name="Lee S.K."/>
        </authorList>
    </citation>
    <scope>NUCLEOTIDE SEQUENCE [LARGE SCALE GENOMIC DNA]</scope>
    <source>
        <tissue evidence="2">Muscle</tissue>
    </source>
</reference>
<dbReference type="Proteomes" id="UP000314294">
    <property type="component" value="Unassembled WGS sequence"/>
</dbReference>
<gene>
    <name evidence="2" type="ORF">EYF80_031365</name>
</gene>
<protein>
    <submittedName>
        <fullName evidence="2">Uncharacterized protein</fullName>
    </submittedName>
</protein>
<evidence type="ECO:0000313" key="2">
    <source>
        <dbReference type="EMBL" id="TNN58414.1"/>
    </source>
</evidence>
<proteinExistence type="predicted"/>
<organism evidence="2 3">
    <name type="scientific">Liparis tanakae</name>
    <name type="common">Tanaka's snailfish</name>
    <dbReference type="NCBI Taxonomy" id="230148"/>
    <lineage>
        <taxon>Eukaryota</taxon>
        <taxon>Metazoa</taxon>
        <taxon>Chordata</taxon>
        <taxon>Craniata</taxon>
        <taxon>Vertebrata</taxon>
        <taxon>Euteleostomi</taxon>
        <taxon>Actinopterygii</taxon>
        <taxon>Neopterygii</taxon>
        <taxon>Teleostei</taxon>
        <taxon>Neoteleostei</taxon>
        <taxon>Acanthomorphata</taxon>
        <taxon>Eupercaria</taxon>
        <taxon>Perciformes</taxon>
        <taxon>Cottioidei</taxon>
        <taxon>Cottales</taxon>
        <taxon>Liparidae</taxon>
        <taxon>Liparis</taxon>
    </lineage>
</organism>
<keyword evidence="3" id="KW-1185">Reference proteome</keyword>